<proteinExistence type="inferred from homology"/>
<sequence length="165" mass="18974">MTFELKGLVNLDDRKRMDELINFIKIQLDDESDKLALMSNISAFIMGSIRDLNWAGFYFYKEDELILGPFQGLPACTRLSLDKGVCAKAFCNKKTIKVDDVHEFTDHIACDSQSESELVLPLFNEEKVYGVLDLDSPIKNRFTDIELEGFTKIAKLIEEKIYEEF</sequence>
<comment type="caution">
    <text evidence="3">The sequence shown here is derived from an EMBL/GenBank/DDBJ whole genome shotgun (WGS) entry which is preliminary data.</text>
</comment>
<feature type="domain" description="GAF" evidence="2">
    <location>
        <begin position="67"/>
        <end position="158"/>
    </location>
</feature>
<dbReference type="PROSITE" id="PS01320">
    <property type="entry name" value="UPF0067"/>
    <property type="match status" value="1"/>
</dbReference>
<dbReference type="SUPFAM" id="SSF55781">
    <property type="entry name" value="GAF domain-like"/>
    <property type="match status" value="1"/>
</dbReference>
<dbReference type="Proteomes" id="UP000261011">
    <property type="component" value="Unassembled WGS sequence"/>
</dbReference>
<evidence type="ECO:0000256" key="1">
    <source>
        <dbReference type="ARBA" id="ARBA00038454"/>
    </source>
</evidence>
<organism evidence="3 4">
    <name type="scientific">Anaerococcus nagyae</name>
    <dbReference type="NCBI Taxonomy" id="1755241"/>
    <lineage>
        <taxon>Bacteria</taxon>
        <taxon>Bacillati</taxon>
        <taxon>Bacillota</taxon>
        <taxon>Tissierellia</taxon>
        <taxon>Tissierellales</taxon>
        <taxon>Peptoniphilaceae</taxon>
        <taxon>Anaerococcus</taxon>
    </lineage>
</organism>
<accession>A0A3E2TI86</accession>
<reference evidence="3 4" key="1">
    <citation type="submission" date="2018-08" db="EMBL/GenBank/DDBJ databases">
        <title>A genome reference for cultivated species of the human gut microbiota.</title>
        <authorList>
            <person name="Zou Y."/>
            <person name="Xue W."/>
            <person name="Luo G."/>
        </authorList>
    </citation>
    <scope>NUCLEOTIDE SEQUENCE [LARGE SCALE GENOMIC DNA]</scope>
    <source>
        <strain evidence="3 4">OF01-3</strain>
    </source>
</reference>
<dbReference type="RefSeq" id="WP_117521326.1">
    <property type="nucleotide sequence ID" value="NZ_AP031484.1"/>
</dbReference>
<dbReference type="FunFam" id="3.30.450.40:FF:000008">
    <property type="entry name" value="GAF domain-containing proteins"/>
    <property type="match status" value="1"/>
</dbReference>
<dbReference type="Pfam" id="PF01590">
    <property type="entry name" value="GAF"/>
    <property type="match status" value="1"/>
</dbReference>
<name>A0A3E2TI86_9FIRM</name>
<keyword evidence="4" id="KW-1185">Reference proteome</keyword>
<dbReference type="AlphaFoldDB" id="A0A3E2TI86"/>
<protein>
    <submittedName>
        <fullName evidence="3">GAF domain-containing protein</fullName>
    </submittedName>
</protein>
<dbReference type="InterPro" id="IPR000614">
    <property type="entry name" value="FRMsr_CS"/>
</dbReference>
<evidence type="ECO:0000259" key="2">
    <source>
        <dbReference type="Pfam" id="PF01590"/>
    </source>
</evidence>
<dbReference type="OrthoDB" id="9796252at2"/>
<evidence type="ECO:0000313" key="4">
    <source>
        <dbReference type="Proteomes" id="UP000261011"/>
    </source>
</evidence>
<dbReference type="InterPro" id="IPR003018">
    <property type="entry name" value="GAF"/>
</dbReference>
<dbReference type="PANTHER" id="PTHR21021:SF15">
    <property type="entry name" value="FREE METHIONINE-R-SULFOXIDE REDUCTASE"/>
    <property type="match status" value="1"/>
</dbReference>
<dbReference type="GO" id="GO:0033745">
    <property type="term" value="F:L-methionine-(R)-S-oxide reductase activity"/>
    <property type="evidence" value="ECO:0007669"/>
    <property type="project" value="TreeGrafter"/>
</dbReference>
<gene>
    <name evidence="3" type="ORF">DXA39_04280</name>
</gene>
<comment type="similarity">
    <text evidence="1">Belongs to the free Met sulfoxide reductase family.</text>
</comment>
<dbReference type="EMBL" id="QVEU01000003">
    <property type="protein sequence ID" value="RGB76393.1"/>
    <property type="molecule type" value="Genomic_DNA"/>
</dbReference>
<dbReference type="InterPro" id="IPR029016">
    <property type="entry name" value="GAF-like_dom_sf"/>
</dbReference>
<dbReference type="InterPro" id="IPR051330">
    <property type="entry name" value="Phosphatase_reg/MetRdx"/>
</dbReference>
<dbReference type="GO" id="GO:0005829">
    <property type="term" value="C:cytosol"/>
    <property type="evidence" value="ECO:0007669"/>
    <property type="project" value="TreeGrafter"/>
</dbReference>
<evidence type="ECO:0000313" key="3">
    <source>
        <dbReference type="EMBL" id="RGB76393.1"/>
    </source>
</evidence>
<dbReference type="PANTHER" id="PTHR21021">
    <property type="entry name" value="GAF/PUTATIVE CYTOSKELETAL PROTEIN"/>
    <property type="match status" value="1"/>
</dbReference>
<dbReference type="Gene3D" id="3.30.450.40">
    <property type="match status" value="1"/>
</dbReference>